<dbReference type="InterPro" id="IPR000943">
    <property type="entry name" value="RNA_pol_sigma70"/>
</dbReference>
<keyword evidence="1" id="KW-0805">Transcription regulation</keyword>
<dbReference type="EMBL" id="WSFT01000028">
    <property type="protein sequence ID" value="MBS4538162.1"/>
    <property type="molecule type" value="Genomic_DNA"/>
</dbReference>
<evidence type="ECO:0000256" key="4">
    <source>
        <dbReference type="ARBA" id="ARBA00023163"/>
    </source>
</evidence>
<sequence>MYEKINGLHKRAEEGDDFAKGELAQKFRPLIISSMKKYYFNGREFEDLLQEGYEVILKGIEDFDPKRGVNFPGYIKTILKFHYLNKLKKQSYAISLDHPVGEEENMTLMDTLESQVNIEEDFIDKEVNYQLYSALDNLTDRQRQVILLFYIENLSLSQIADDLGIAYRTVINIKVQAIEKLRKTIVNNPF</sequence>
<feature type="domain" description="RNA polymerase sigma-70 region 2" evidence="5">
    <location>
        <begin position="23"/>
        <end position="91"/>
    </location>
</feature>
<dbReference type="Proteomes" id="UP000724672">
    <property type="component" value="Unassembled WGS sequence"/>
</dbReference>
<dbReference type="InterPro" id="IPR013325">
    <property type="entry name" value="RNA_pol_sigma_r2"/>
</dbReference>
<dbReference type="InterPro" id="IPR007630">
    <property type="entry name" value="RNA_pol_sigma70_r4"/>
</dbReference>
<dbReference type="SUPFAM" id="SSF88946">
    <property type="entry name" value="Sigma2 domain of RNA polymerase sigma factors"/>
    <property type="match status" value="1"/>
</dbReference>
<reference evidence="7" key="1">
    <citation type="submission" date="2019-12" db="EMBL/GenBank/DDBJ databases">
        <title>Clostridiaceae gen. nov. sp. nov., isolated from sediment in Xinjiang, China.</title>
        <authorList>
            <person name="Zhang R."/>
        </authorList>
    </citation>
    <scope>NUCLEOTIDE SEQUENCE</scope>
    <source>
        <strain evidence="7">D2Q-11</strain>
    </source>
</reference>
<keyword evidence="2" id="KW-0731">Sigma factor</keyword>
<keyword evidence="8" id="KW-1185">Reference proteome</keyword>
<feature type="domain" description="RNA polymerase sigma-70 region 4" evidence="6">
    <location>
        <begin position="134"/>
        <end position="183"/>
    </location>
</feature>
<dbReference type="Pfam" id="PF04542">
    <property type="entry name" value="Sigma70_r2"/>
    <property type="match status" value="1"/>
</dbReference>
<dbReference type="InterPro" id="IPR014284">
    <property type="entry name" value="RNA_pol_sigma-70_dom"/>
</dbReference>
<dbReference type="Pfam" id="PF04545">
    <property type="entry name" value="Sigma70_r4"/>
    <property type="match status" value="1"/>
</dbReference>
<comment type="caution">
    <text evidence="7">The sequence shown here is derived from an EMBL/GenBank/DDBJ whole genome shotgun (WGS) entry which is preliminary data.</text>
</comment>
<evidence type="ECO:0000313" key="7">
    <source>
        <dbReference type="EMBL" id="MBS4538162.1"/>
    </source>
</evidence>
<proteinExistence type="predicted"/>
<dbReference type="SUPFAM" id="SSF88659">
    <property type="entry name" value="Sigma3 and sigma4 domains of RNA polymerase sigma factors"/>
    <property type="match status" value="1"/>
</dbReference>
<dbReference type="PRINTS" id="PR00046">
    <property type="entry name" value="SIGMA70FCT"/>
</dbReference>
<keyword evidence="3" id="KW-0238">DNA-binding</keyword>
<dbReference type="PANTHER" id="PTHR30385">
    <property type="entry name" value="SIGMA FACTOR F FLAGELLAR"/>
    <property type="match status" value="1"/>
</dbReference>
<keyword evidence="4" id="KW-0804">Transcription</keyword>
<dbReference type="NCBIfam" id="TIGR02937">
    <property type="entry name" value="sigma70-ECF"/>
    <property type="match status" value="1"/>
</dbReference>
<dbReference type="GO" id="GO:0006352">
    <property type="term" value="P:DNA-templated transcription initiation"/>
    <property type="evidence" value="ECO:0007669"/>
    <property type="project" value="InterPro"/>
</dbReference>
<evidence type="ECO:0000259" key="5">
    <source>
        <dbReference type="Pfam" id="PF04542"/>
    </source>
</evidence>
<dbReference type="Gene3D" id="1.20.140.160">
    <property type="match status" value="1"/>
</dbReference>
<name>A0A942Z706_9FIRM</name>
<dbReference type="CDD" id="cd06171">
    <property type="entry name" value="Sigma70_r4"/>
    <property type="match status" value="1"/>
</dbReference>
<evidence type="ECO:0000256" key="2">
    <source>
        <dbReference type="ARBA" id="ARBA00023082"/>
    </source>
</evidence>
<organism evidence="7 8">
    <name type="scientific">Anaeromonas frigoriresistens</name>
    <dbReference type="NCBI Taxonomy" id="2683708"/>
    <lineage>
        <taxon>Bacteria</taxon>
        <taxon>Bacillati</taxon>
        <taxon>Bacillota</taxon>
        <taxon>Tissierellia</taxon>
        <taxon>Tissierellales</taxon>
        <taxon>Thermohalobacteraceae</taxon>
        <taxon>Anaeromonas</taxon>
    </lineage>
</organism>
<evidence type="ECO:0000256" key="3">
    <source>
        <dbReference type="ARBA" id="ARBA00023125"/>
    </source>
</evidence>
<dbReference type="InterPro" id="IPR013324">
    <property type="entry name" value="RNA_pol_sigma_r3/r4-like"/>
</dbReference>
<accession>A0A942Z706</accession>
<dbReference type="InterPro" id="IPR007627">
    <property type="entry name" value="RNA_pol_sigma70_r2"/>
</dbReference>
<dbReference type="GO" id="GO:0016987">
    <property type="term" value="F:sigma factor activity"/>
    <property type="evidence" value="ECO:0007669"/>
    <property type="project" value="UniProtKB-KW"/>
</dbReference>
<dbReference type="AlphaFoldDB" id="A0A942Z706"/>
<protein>
    <submittedName>
        <fullName evidence="7">Sigma-70 family RNA polymerase sigma factor</fullName>
    </submittedName>
</protein>
<dbReference type="RefSeq" id="WP_203366082.1">
    <property type="nucleotide sequence ID" value="NZ_WSFT01000028.1"/>
</dbReference>
<evidence type="ECO:0000256" key="1">
    <source>
        <dbReference type="ARBA" id="ARBA00023015"/>
    </source>
</evidence>
<dbReference type="GO" id="GO:0003677">
    <property type="term" value="F:DNA binding"/>
    <property type="evidence" value="ECO:0007669"/>
    <property type="project" value="UniProtKB-KW"/>
</dbReference>
<gene>
    <name evidence="7" type="ORF">GOQ27_06790</name>
</gene>
<evidence type="ECO:0000259" key="6">
    <source>
        <dbReference type="Pfam" id="PF04545"/>
    </source>
</evidence>
<evidence type="ECO:0000313" key="8">
    <source>
        <dbReference type="Proteomes" id="UP000724672"/>
    </source>
</evidence>
<dbReference type="Gene3D" id="1.10.601.10">
    <property type="entry name" value="RNA Polymerase Primary Sigma Factor"/>
    <property type="match status" value="1"/>
</dbReference>